<evidence type="ECO:0000313" key="2">
    <source>
        <dbReference type="EMBL" id="PIE20717.1"/>
    </source>
</evidence>
<dbReference type="EMBL" id="PDSG01000004">
    <property type="protein sequence ID" value="PIE20717.1"/>
    <property type="molecule type" value="Genomic_DNA"/>
</dbReference>
<dbReference type="Proteomes" id="UP000242733">
    <property type="component" value="Unassembled WGS sequence"/>
</dbReference>
<sequence>MLRFGLILLVLPALALMVVFYMDQAAVDACLDQGGSYNYDLAECDQNAQHPFKPLMARHPLLINGAMLLSVVGLLMCMKGLLWRPR</sequence>
<feature type="transmembrane region" description="Helical" evidence="1">
    <location>
        <begin position="61"/>
        <end position="82"/>
    </location>
</feature>
<evidence type="ECO:0000313" key="3">
    <source>
        <dbReference type="Proteomes" id="UP000242733"/>
    </source>
</evidence>
<accession>A0A2G6JBA5</accession>
<name>A0A2G6JBA5_NEPCE</name>
<dbReference type="AlphaFoldDB" id="A0A2G6JBA5"/>
<proteinExistence type="predicted"/>
<comment type="caution">
    <text evidence="2">The sequence shown here is derived from an EMBL/GenBank/DDBJ whole genome shotgun (WGS) entry which is preliminary data.</text>
</comment>
<keyword evidence="1" id="KW-0472">Membrane</keyword>
<keyword evidence="1" id="KW-1133">Transmembrane helix</keyword>
<evidence type="ECO:0000256" key="1">
    <source>
        <dbReference type="SAM" id="Phobius"/>
    </source>
</evidence>
<reference evidence="2 3" key="1">
    <citation type="submission" date="2017-10" db="EMBL/GenBank/DDBJ databases">
        <title>Novel microbial diversity and functional potential in the marine mammal oral microbiome.</title>
        <authorList>
            <person name="Dudek N.K."/>
            <person name="Sun C.L."/>
            <person name="Burstein D."/>
            <person name="Kantor R.S."/>
            <person name="Aliaga Goltsman D.S."/>
            <person name="Bik E.M."/>
            <person name="Thomas B.C."/>
            <person name="Banfield J.F."/>
            <person name="Relman D.A."/>
        </authorList>
    </citation>
    <scope>NUCLEOTIDE SEQUENCE [LARGE SCALE GENOMIC DNA]</scope>
    <source>
        <strain evidence="2">DOLJORAL78_49_30</strain>
    </source>
</reference>
<protein>
    <submittedName>
        <fullName evidence="2">Uncharacterized protein</fullName>
    </submittedName>
</protein>
<organism evidence="2 3">
    <name type="scientific">Neptuniibacter caesariensis</name>
    <dbReference type="NCBI Taxonomy" id="207954"/>
    <lineage>
        <taxon>Bacteria</taxon>
        <taxon>Pseudomonadati</taxon>
        <taxon>Pseudomonadota</taxon>
        <taxon>Gammaproteobacteria</taxon>
        <taxon>Oceanospirillales</taxon>
        <taxon>Oceanospirillaceae</taxon>
        <taxon>Neptuniibacter</taxon>
    </lineage>
</organism>
<gene>
    <name evidence="2" type="ORF">CSA61_00700</name>
</gene>
<keyword evidence="1" id="KW-0812">Transmembrane</keyword>